<dbReference type="GO" id="GO:0006633">
    <property type="term" value="P:fatty acid biosynthetic process"/>
    <property type="evidence" value="ECO:0007669"/>
    <property type="project" value="TreeGrafter"/>
</dbReference>
<reference evidence="3 4" key="1">
    <citation type="submission" date="2018-06" db="EMBL/GenBank/DDBJ databases">
        <title>A transcriptomic atlas of mushroom development highlights an independent origin of complex multicellularity.</title>
        <authorList>
            <consortium name="DOE Joint Genome Institute"/>
            <person name="Krizsan K."/>
            <person name="Almasi E."/>
            <person name="Merenyi Z."/>
            <person name="Sahu N."/>
            <person name="Viragh M."/>
            <person name="Koszo T."/>
            <person name="Mondo S."/>
            <person name="Kiss B."/>
            <person name="Balint B."/>
            <person name="Kues U."/>
            <person name="Barry K."/>
            <person name="Hegedus J.C."/>
            <person name="Henrissat B."/>
            <person name="Johnson J."/>
            <person name="Lipzen A."/>
            <person name="Ohm R."/>
            <person name="Nagy I."/>
            <person name="Pangilinan J."/>
            <person name="Yan J."/>
            <person name="Xiong Y."/>
            <person name="Grigoriev I.V."/>
            <person name="Hibbett D.S."/>
            <person name="Nagy L.G."/>
        </authorList>
    </citation>
    <scope>NUCLEOTIDE SEQUENCE [LARGE SCALE GENOMIC DNA]</scope>
    <source>
        <strain evidence="3 4">SZMC22713</strain>
    </source>
</reference>
<dbReference type="PROSITE" id="PS00061">
    <property type="entry name" value="ADH_SHORT"/>
    <property type="match status" value="1"/>
</dbReference>
<dbReference type="EMBL" id="ML170260">
    <property type="protein sequence ID" value="TDL15853.1"/>
    <property type="molecule type" value="Genomic_DNA"/>
</dbReference>
<dbReference type="PANTHER" id="PTHR42760">
    <property type="entry name" value="SHORT-CHAIN DEHYDROGENASES/REDUCTASES FAMILY MEMBER"/>
    <property type="match status" value="1"/>
</dbReference>
<evidence type="ECO:0000256" key="2">
    <source>
        <dbReference type="ARBA" id="ARBA00022857"/>
    </source>
</evidence>
<evidence type="ECO:0000313" key="4">
    <source>
        <dbReference type="Proteomes" id="UP000294933"/>
    </source>
</evidence>
<dbReference type="CDD" id="cd05233">
    <property type="entry name" value="SDR_c"/>
    <property type="match status" value="1"/>
</dbReference>
<dbReference type="STRING" id="50990.A0A4Y7PK51"/>
<dbReference type="PANTHER" id="PTHR42760:SF122">
    <property type="entry name" value="NAD(P)-BINDING PROTEIN"/>
    <property type="match status" value="1"/>
</dbReference>
<proteinExistence type="inferred from homology"/>
<evidence type="ECO:0000313" key="3">
    <source>
        <dbReference type="EMBL" id="TDL15853.1"/>
    </source>
</evidence>
<sequence>MHTEKSNRMRGKVAIITGAGSRGHDIGNGRATAILMARAGAKVVLVDINREWVEETERMIKVEHDFNEKRTLVVTANVTHAKDCARTVEYTRQTFGRLDILVNVVGIDGPSGTAVDVDTDDWERAMKVNLTSMVLMTKYAIPEMLRTRPEDISKGSGKAIVNMSSVSGLQGGHHSLFYPTSKGAIVNLTRAMAAHHGHDGIRVNAVAPGMVYTPMVTAGGMTQELRDARRERSLLKIEGYGWDVGNAIVFLCTEEARWVTGATLVVDAGATAGYTAGTRFGEPGQMAKL</sequence>
<accession>A0A4Y7PK51</accession>
<keyword evidence="2" id="KW-0521">NADP</keyword>
<dbReference type="InterPro" id="IPR002347">
    <property type="entry name" value="SDR_fam"/>
</dbReference>
<organism evidence="3 4">
    <name type="scientific">Rickenella mellea</name>
    <dbReference type="NCBI Taxonomy" id="50990"/>
    <lineage>
        <taxon>Eukaryota</taxon>
        <taxon>Fungi</taxon>
        <taxon>Dikarya</taxon>
        <taxon>Basidiomycota</taxon>
        <taxon>Agaricomycotina</taxon>
        <taxon>Agaricomycetes</taxon>
        <taxon>Hymenochaetales</taxon>
        <taxon>Rickenellaceae</taxon>
        <taxon>Rickenella</taxon>
    </lineage>
</organism>
<protein>
    <submittedName>
        <fullName evidence="3">Putative short-chain dehydrogenase/reductase</fullName>
    </submittedName>
</protein>
<dbReference type="PRINTS" id="PR00081">
    <property type="entry name" value="GDHRDH"/>
</dbReference>
<comment type="similarity">
    <text evidence="1">Belongs to the short-chain dehydrogenases/reductases (SDR) family.</text>
</comment>
<dbReference type="FunFam" id="3.40.50.720:FF:000084">
    <property type="entry name" value="Short-chain dehydrogenase reductase"/>
    <property type="match status" value="1"/>
</dbReference>
<dbReference type="VEuPathDB" id="FungiDB:BD410DRAFT_795995"/>
<dbReference type="Pfam" id="PF13561">
    <property type="entry name" value="adh_short_C2"/>
    <property type="match status" value="1"/>
</dbReference>
<dbReference type="Gene3D" id="3.40.50.720">
    <property type="entry name" value="NAD(P)-binding Rossmann-like Domain"/>
    <property type="match status" value="1"/>
</dbReference>
<dbReference type="InterPro" id="IPR020904">
    <property type="entry name" value="Sc_DH/Rdtase_CS"/>
</dbReference>
<dbReference type="OrthoDB" id="1393670at2759"/>
<dbReference type="InterPro" id="IPR036291">
    <property type="entry name" value="NAD(P)-bd_dom_sf"/>
</dbReference>
<evidence type="ECO:0000256" key="1">
    <source>
        <dbReference type="ARBA" id="ARBA00006484"/>
    </source>
</evidence>
<dbReference type="PRINTS" id="PR00080">
    <property type="entry name" value="SDRFAMILY"/>
</dbReference>
<dbReference type="GO" id="GO:0016616">
    <property type="term" value="F:oxidoreductase activity, acting on the CH-OH group of donors, NAD or NADP as acceptor"/>
    <property type="evidence" value="ECO:0007669"/>
    <property type="project" value="TreeGrafter"/>
</dbReference>
<dbReference type="SUPFAM" id="SSF51735">
    <property type="entry name" value="NAD(P)-binding Rossmann-fold domains"/>
    <property type="match status" value="1"/>
</dbReference>
<name>A0A4Y7PK51_9AGAM</name>
<dbReference type="GO" id="GO:0048038">
    <property type="term" value="F:quinone binding"/>
    <property type="evidence" value="ECO:0007669"/>
    <property type="project" value="TreeGrafter"/>
</dbReference>
<gene>
    <name evidence="3" type="ORF">BD410DRAFT_795995</name>
</gene>
<keyword evidence="4" id="KW-1185">Reference proteome</keyword>
<dbReference type="AlphaFoldDB" id="A0A4Y7PK51"/>
<dbReference type="Proteomes" id="UP000294933">
    <property type="component" value="Unassembled WGS sequence"/>
</dbReference>